<dbReference type="CDD" id="cd00293">
    <property type="entry name" value="USP-like"/>
    <property type="match status" value="2"/>
</dbReference>
<reference evidence="4" key="1">
    <citation type="journal article" date="2019" name="Int. J. Syst. Evol. Microbiol.">
        <title>The Global Catalogue of Microorganisms (GCM) 10K type strain sequencing project: providing services to taxonomists for standard genome sequencing and annotation.</title>
        <authorList>
            <consortium name="The Broad Institute Genomics Platform"/>
            <consortium name="The Broad Institute Genome Sequencing Center for Infectious Disease"/>
            <person name="Wu L."/>
            <person name="Ma J."/>
        </authorList>
    </citation>
    <scope>NUCLEOTIDE SEQUENCE [LARGE SCALE GENOMIC DNA]</scope>
    <source>
        <strain evidence="4">CCM 7043</strain>
    </source>
</reference>
<organism evidence="3 4">
    <name type="scientific">Promicromonospora aerolata</name>
    <dbReference type="NCBI Taxonomy" id="195749"/>
    <lineage>
        <taxon>Bacteria</taxon>
        <taxon>Bacillati</taxon>
        <taxon>Actinomycetota</taxon>
        <taxon>Actinomycetes</taxon>
        <taxon>Micrococcales</taxon>
        <taxon>Promicromonosporaceae</taxon>
        <taxon>Promicromonospora</taxon>
    </lineage>
</organism>
<dbReference type="PANTHER" id="PTHR46268:SF15">
    <property type="entry name" value="UNIVERSAL STRESS PROTEIN HP_0031"/>
    <property type="match status" value="1"/>
</dbReference>
<dbReference type="PANTHER" id="PTHR46268">
    <property type="entry name" value="STRESS RESPONSE PROTEIN NHAX"/>
    <property type="match status" value="1"/>
</dbReference>
<protein>
    <submittedName>
        <fullName evidence="3">Universal stress protein</fullName>
    </submittedName>
</protein>
<dbReference type="InterPro" id="IPR006016">
    <property type="entry name" value="UspA"/>
</dbReference>
<dbReference type="EMBL" id="JBHUHF010000001">
    <property type="protein sequence ID" value="MFD2026899.1"/>
    <property type="molecule type" value="Genomic_DNA"/>
</dbReference>
<proteinExistence type="inferred from homology"/>
<dbReference type="Pfam" id="PF00582">
    <property type="entry name" value="Usp"/>
    <property type="match status" value="2"/>
</dbReference>
<sequence>MQPTTITRLLVPLDGSAEAAAAIDPALRIARSLQIPLELLTVHDPIHGKWAKDIDDIADRLAYDRVEVALVGAGWAGDVISSAVSEQPGTVVCMATHNRDRFSRLVVGSVTEHVLHHVPAPVVMIGPHYQPGETDGGFQRALVCQDGTPRDASSLATAESWARQLNLELELVHVAAPGEEARAEPRLHGAAEHLRKGGLTTTTTILTSSEPATRITEILTQRPGALAILNGHARVGLTKFVLGSISSKLLEHSPIPLLITRSP</sequence>
<dbReference type="Gene3D" id="3.40.50.620">
    <property type="entry name" value="HUPs"/>
    <property type="match status" value="2"/>
</dbReference>
<dbReference type="InterPro" id="IPR014729">
    <property type="entry name" value="Rossmann-like_a/b/a_fold"/>
</dbReference>
<feature type="domain" description="UspA" evidence="2">
    <location>
        <begin position="138"/>
        <end position="261"/>
    </location>
</feature>
<evidence type="ECO:0000259" key="2">
    <source>
        <dbReference type="Pfam" id="PF00582"/>
    </source>
</evidence>
<evidence type="ECO:0000256" key="1">
    <source>
        <dbReference type="ARBA" id="ARBA00008791"/>
    </source>
</evidence>
<comment type="similarity">
    <text evidence="1">Belongs to the universal stress protein A family.</text>
</comment>
<dbReference type="SUPFAM" id="SSF52402">
    <property type="entry name" value="Adenine nucleotide alpha hydrolases-like"/>
    <property type="match status" value="2"/>
</dbReference>
<evidence type="ECO:0000313" key="3">
    <source>
        <dbReference type="EMBL" id="MFD2026899.1"/>
    </source>
</evidence>
<dbReference type="RefSeq" id="WP_377198703.1">
    <property type="nucleotide sequence ID" value="NZ_JBHUHF010000001.1"/>
</dbReference>
<dbReference type="PRINTS" id="PR01438">
    <property type="entry name" value="UNVRSLSTRESS"/>
</dbReference>
<dbReference type="InterPro" id="IPR006015">
    <property type="entry name" value="Universal_stress_UspA"/>
</dbReference>
<name>A0ABW4V9C9_9MICO</name>
<evidence type="ECO:0000313" key="4">
    <source>
        <dbReference type="Proteomes" id="UP001597338"/>
    </source>
</evidence>
<feature type="domain" description="UspA" evidence="2">
    <location>
        <begin position="7"/>
        <end position="125"/>
    </location>
</feature>
<dbReference type="Proteomes" id="UP001597338">
    <property type="component" value="Unassembled WGS sequence"/>
</dbReference>
<comment type="caution">
    <text evidence="3">The sequence shown here is derived from an EMBL/GenBank/DDBJ whole genome shotgun (WGS) entry which is preliminary data.</text>
</comment>
<gene>
    <name evidence="3" type="ORF">ACFSL2_15395</name>
</gene>
<accession>A0ABW4V9C9</accession>
<keyword evidence="4" id="KW-1185">Reference proteome</keyword>